<dbReference type="InterPro" id="IPR006860">
    <property type="entry name" value="FecR"/>
</dbReference>
<protein>
    <submittedName>
        <fullName evidence="4">FecR domain-containing protein</fullName>
    </submittedName>
</protein>
<gene>
    <name evidence="4" type="ORF">QQ020_06970</name>
</gene>
<dbReference type="InterPro" id="IPR012373">
    <property type="entry name" value="Ferrdict_sens_TM"/>
</dbReference>
<sequence length="360" mass="42282">MDLTNFSVKDFVMYEPFQKWVLEHDEIADSFWEDWVRRNPEKRKELEEARSIILALNQEEAPDFNDELTEVWENINDTIEQDEKESLNRGNLKVIPINPTGPLPTKKTIRPVWRRVAGIAASFLLMLMTYYYLVYYHPYIEYRTEFGETKKIVLPDNSIVTLNANTRIKYLEDWEKIDKREVWIDGEAFFSVVHTKNHQKFQVHSGNLDVEVLGTKFNVNNRRNKTQVTLSSGKIKLNIKTRDTVKNIIMNPGEFVEISRSSSINKKVVDSEKYTSWRNNKLQFNNTPLNEIMEILEDNYGLEVELRDPTLRNREFTAVYPADDLSILLQALAKSFNLNIIKKNNKISLEPRKTNPMENN</sequence>
<organism evidence="4 5">
    <name type="scientific">Agaribacillus aureus</name>
    <dbReference type="NCBI Taxonomy" id="3051825"/>
    <lineage>
        <taxon>Bacteria</taxon>
        <taxon>Pseudomonadati</taxon>
        <taxon>Bacteroidota</taxon>
        <taxon>Cytophagia</taxon>
        <taxon>Cytophagales</taxon>
        <taxon>Splendidivirgaceae</taxon>
        <taxon>Agaribacillus</taxon>
    </lineage>
</organism>
<accession>A0ABT8L242</accession>
<keyword evidence="1" id="KW-0812">Transmembrane</keyword>
<dbReference type="RefSeq" id="WP_346757112.1">
    <property type="nucleotide sequence ID" value="NZ_JAUJEB010000001.1"/>
</dbReference>
<feature type="domain" description="FecR protein" evidence="2">
    <location>
        <begin position="141"/>
        <end position="236"/>
    </location>
</feature>
<reference evidence="4" key="1">
    <citation type="submission" date="2023-06" db="EMBL/GenBank/DDBJ databases">
        <title>Genomic of Agaribacillus aureum.</title>
        <authorList>
            <person name="Wang G."/>
        </authorList>
    </citation>
    <scope>NUCLEOTIDE SEQUENCE</scope>
    <source>
        <strain evidence="4">BMA12</strain>
    </source>
</reference>
<dbReference type="Proteomes" id="UP001172083">
    <property type="component" value="Unassembled WGS sequence"/>
</dbReference>
<dbReference type="Pfam" id="PF04773">
    <property type="entry name" value="FecR"/>
    <property type="match status" value="1"/>
</dbReference>
<feature type="transmembrane region" description="Helical" evidence="1">
    <location>
        <begin position="116"/>
        <end position="133"/>
    </location>
</feature>
<dbReference type="InterPro" id="IPR032508">
    <property type="entry name" value="FecR_C"/>
</dbReference>
<dbReference type="EMBL" id="JAUJEB010000001">
    <property type="protein sequence ID" value="MDN5211784.1"/>
    <property type="molecule type" value="Genomic_DNA"/>
</dbReference>
<comment type="caution">
    <text evidence="4">The sequence shown here is derived from an EMBL/GenBank/DDBJ whole genome shotgun (WGS) entry which is preliminary data.</text>
</comment>
<feature type="domain" description="Protein FecR C-terminal" evidence="3">
    <location>
        <begin position="281"/>
        <end position="347"/>
    </location>
</feature>
<name>A0ABT8L242_9BACT</name>
<dbReference type="PANTHER" id="PTHR30273:SF2">
    <property type="entry name" value="PROTEIN FECR"/>
    <property type="match status" value="1"/>
</dbReference>
<keyword evidence="1" id="KW-1133">Transmembrane helix</keyword>
<dbReference type="Gene3D" id="2.60.120.1440">
    <property type="match status" value="1"/>
</dbReference>
<dbReference type="PANTHER" id="PTHR30273">
    <property type="entry name" value="PERIPLASMIC SIGNAL SENSOR AND SIGMA FACTOR ACTIVATOR FECR-RELATED"/>
    <property type="match status" value="1"/>
</dbReference>
<evidence type="ECO:0000259" key="2">
    <source>
        <dbReference type="Pfam" id="PF04773"/>
    </source>
</evidence>
<evidence type="ECO:0000313" key="4">
    <source>
        <dbReference type="EMBL" id="MDN5211784.1"/>
    </source>
</evidence>
<keyword evidence="1" id="KW-0472">Membrane</keyword>
<keyword evidence="5" id="KW-1185">Reference proteome</keyword>
<dbReference type="PIRSF" id="PIRSF018266">
    <property type="entry name" value="FecR"/>
    <property type="match status" value="1"/>
</dbReference>
<evidence type="ECO:0000259" key="3">
    <source>
        <dbReference type="Pfam" id="PF16344"/>
    </source>
</evidence>
<evidence type="ECO:0000256" key="1">
    <source>
        <dbReference type="SAM" id="Phobius"/>
    </source>
</evidence>
<dbReference type="Gene3D" id="3.55.50.30">
    <property type="match status" value="1"/>
</dbReference>
<proteinExistence type="predicted"/>
<evidence type="ECO:0000313" key="5">
    <source>
        <dbReference type="Proteomes" id="UP001172083"/>
    </source>
</evidence>
<dbReference type="Pfam" id="PF16344">
    <property type="entry name" value="FecR_C"/>
    <property type="match status" value="1"/>
</dbReference>